<feature type="transmembrane region" description="Helical" evidence="6">
    <location>
        <begin position="217"/>
        <end position="236"/>
    </location>
</feature>
<evidence type="ECO:0000313" key="9">
    <source>
        <dbReference type="Proteomes" id="UP000316621"/>
    </source>
</evidence>
<dbReference type="GO" id="GO:0016020">
    <property type="term" value="C:membrane"/>
    <property type="evidence" value="ECO:0007669"/>
    <property type="project" value="UniProtKB-SubCell"/>
</dbReference>
<dbReference type="Gramene" id="RZC57384">
    <property type="protein sequence ID" value="RZC57384"/>
    <property type="gene ID" value="C5167_004679"/>
</dbReference>
<feature type="transmembrane region" description="Helical" evidence="6">
    <location>
        <begin position="81"/>
        <end position="101"/>
    </location>
</feature>
<dbReference type="AlphaFoldDB" id="A0A4Y7J8C2"/>
<dbReference type="EMBL" id="CM010718">
    <property type="protein sequence ID" value="RZC57384.1"/>
    <property type="molecule type" value="Genomic_DNA"/>
</dbReference>
<feature type="compositionally biased region" description="Gly residues" evidence="5">
    <location>
        <begin position="274"/>
        <end position="284"/>
    </location>
</feature>
<keyword evidence="4 6" id="KW-0472">Membrane</keyword>
<organism evidence="8 9">
    <name type="scientific">Papaver somniferum</name>
    <name type="common">Opium poppy</name>
    <dbReference type="NCBI Taxonomy" id="3469"/>
    <lineage>
        <taxon>Eukaryota</taxon>
        <taxon>Viridiplantae</taxon>
        <taxon>Streptophyta</taxon>
        <taxon>Embryophyta</taxon>
        <taxon>Tracheophyta</taxon>
        <taxon>Spermatophyta</taxon>
        <taxon>Magnoliopsida</taxon>
        <taxon>Ranunculales</taxon>
        <taxon>Papaveraceae</taxon>
        <taxon>Papaveroideae</taxon>
        <taxon>Papaver</taxon>
    </lineage>
</organism>
<evidence type="ECO:0000259" key="7">
    <source>
        <dbReference type="Pfam" id="PF03124"/>
    </source>
</evidence>
<accession>A0A4Y7J8C2</accession>
<evidence type="ECO:0000256" key="5">
    <source>
        <dbReference type="SAM" id="MobiDB-lite"/>
    </source>
</evidence>
<dbReference type="InterPro" id="IPR004342">
    <property type="entry name" value="EXS_C"/>
</dbReference>
<evidence type="ECO:0000256" key="1">
    <source>
        <dbReference type="ARBA" id="ARBA00004141"/>
    </source>
</evidence>
<feature type="domain" description="EXS" evidence="7">
    <location>
        <begin position="105"/>
        <end position="242"/>
    </location>
</feature>
<evidence type="ECO:0000256" key="6">
    <source>
        <dbReference type="SAM" id="Phobius"/>
    </source>
</evidence>
<keyword evidence="2 6" id="KW-0812">Transmembrane</keyword>
<reference evidence="8 9" key="1">
    <citation type="journal article" date="2018" name="Science">
        <title>The opium poppy genome and morphinan production.</title>
        <authorList>
            <person name="Guo L."/>
            <person name="Winzer T."/>
            <person name="Yang X."/>
            <person name="Li Y."/>
            <person name="Ning Z."/>
            <person name="He Z."/>
            <person name="Teodor R."/>
            <person name="Lu Y."/>
            <person name="Bowser T.A."/>
            <person name="Graham I.A."/>
            <person name="Ye K."/>
        </authorList>
    </citation>
    <scope>NUCLEOTIDE SEQUENCE [LARGE SCALE GENOMIC DNA]</scope>
    <source>
        <strain evidence="9">cv. HN1</strain>
        <tissue evidence="8">Leaves</tissue>
    </source>
</reference>
<feature type="transmembrane region" description="Helical" evidence="6">
    <location>
        <begin position="42"/>
        <end position="61"/>
    </location>
</feature>
<feature type="compositionally biased region" description="Low complexity" evidence="5">
    <location>
        <begin position="400"/>
        <end position="415"/>
    </location>
</feature>
<gene>
    <name evidence="8" type="ORF">C5167_004679</name>
</gene>
<feature type="region of interest" description="Disordered" evidence="5">
    <location>
        <begin position="443"/>
        <end position="479"/>
    </location>
</feature>
<comment type="subcellular location">
    <subcellularLocation>
        <location evidence="1">Membrane</location>
        <topology evidence="1">Multi-pass membrane protein</topology>
    </subcellularLocation>
</comment>
<sequence>MGSLQCCRRLFKKFAGVAMRWKKVFTCDPNATRTLLDDAYDIYQPMLLLVLMIFEWGVLLWKFQSKNVQYREVLELEDNNFLRTWDVLKCAVLVMWILRIYSYKQAPTFRQAFLASIITSLAKVLADMVSAIALMIHIYGVKCADTYLGQRSVIALVITCVPFIYQFVQSLLAGFYEPNRMQYLNASKHLLTMTMMMISSVKYLLEDHTLWSASFGRWWIVLVVLNSVACFLWEFYQDWNLRIETRYYERHPELNPFPDAAATRDGAVTTQEGEGTGSQGGGGVTMQVDEGTGSQGGGGHVTMQEVEETGSRDAGGTTHGREMGDSQGGGVTREVSLQSGSNTLQEHELPGTLSGADEASTSGAGAELPIQKSQGQPKEEVEVKVVKNDEVDIGEVANKSGNGAEEASTSGAGAELPIQKSQGQPKEEVEVKVVKNDEVAIGEVANKSGNGADGASTSGAGAELPIPKSQGQPKEEVEVKVVKNDEVAIDVRD</sequence>
<evidence type="ECO:0000256" key="2">
    <source>
        <dbReference type="ARBA" id="ARBA00022692"/>
    </source>
</evidence>
<name>A0A4Y7J8C2_PAPSO</name>
<feature type="transmembrane region" description="Helical" evidence="6">
    <location>
        <begin position="152"/>
        <end position="176"/>
    </location>
</feature>
<proteinExistence type="predicted"/>
<feature type="compositionally biased region" description="Low complexity" evidence="5">
    <location>
        <begin position="448"/>
        <end position="462"/>
    </location>
</feature>
<evidence type="ECO:0000256" key="3">
    <source>
        <dbReference type="ARBA" id="ARBA00022989"/>
    </source>
</evidence>
<feature type="transmembrane region" description="Helical" evidence="6">
    <location>
        <begin position="113"/>
        <end position="140"/>
    </location>
</feature>
<evidence type="ECO:0000256" key="4">
    <source>
        <dbReference type="ARBA" id="ARBA00023136"/>
    </source>
</evidence>
<keyword evidence="3 6" id="KW-1133">Transmembrane helix</keyword>
<evidence type="ECO:0000313" key="8">
    <source>
        <dbReference type="EMBL" id="RZC57384.1"/>
    </source>
</evidence>
<feature type="compositionally biased region" description="Polar residues" evidence="5">
    <location>
        <begin position="335"/>
        <end position="344"/>
    </location>
</feature>
<feature type="region of interest" description="Disordered" evidence="5">
    <location>
        <begin position="258"/>
        <end position="381"/>
    </location>
</feature>
<dbReference type="Proteomes" id="UP000316621">
    <property type="component" value="Chromosome 4"/>
</dbReference>
<keyword evidence="9" id="KW-1185">Reference proteome</keyword>
<dbReference type="PANTHER" id="PTHR10783">
    <property type="entry name" value="XENOTROPIC AND POLYTROPIC RETROVIRUS RECEPTOR 1-RELATED"/>
    <property type="match status" value="1"/>
</dbReference>
<feature type="region of interest" description="Disordered" evidence="5">
    <location>
        <begin position="394"/>
        <end position="429"/>
    </location>
</feature>
<dbReference type="Pfam" id="PF03124">
    <property type="entry name" value="EXS"/>
    <property type="match status" value="1"/>
</dbReference>
<protein>
    <recommendedName>
        <fullName evidence="7">EXS domain-containing protein</fullName>
    </recommendedName>
</protein>